<dbReference type="EMBL" id="JARVKF010000428">
    <property type="protein sequence ID" value="KAK9414343.1"/>
    <property type="molecule type" value="Genomic_DNA"/>
</dbReference>
<comment type="similarity">
    <text evidence="1">Belongs to the universal ribosomal protein uS12 family.</text>
</comment>
<feature type="compositionally biased region" description="Basic and acidic residues" evidence="4">
    <location>
        <begin position="130"/>
        <end position="144"/>
    </location>
</feature>
<feature type="compositionally biased region" description="Basic residues" evidence="4">
    <location>
        <begin position="201"/>
        <end position="213"/>
    </location>
</feature>
<dbReference type="PANTHER" id="PTHR11652">
    <property type="entry name" value="30S RIBOSOMAL PROTEIN S12 FAMILY MEMBER"/>
    <property type="match status" value="1"/>
</dbReference>
<dbReference type="PRINTS" id="PR01034">
    <property type="entry name" value="RIBOSOMALS12"/>
</dbReference>
<evidence type="ECO:0000256" key="3">
    <source>
        <dbReference type="ARBA" id="ARBA00023274"/>
    </source>
</evidence>
<dbReference type="GO" id="GO:0005840">
    <property type="term" value="C:ribosome"/>
    <property type="evidence" value="ECO:0007669"/>
    <property type="project" value="UniProtKB-KW"/>
</dbReference>
<name>A0ABR2UIL9_9PEZI</name>
<sequence length="213" mass="23248">MQHRQELTGFGYENIASELLFWVARHRNAKYEPAHHVRTNAPVPDAIPGAAASYALDRRQGLLHNTTILLDDTLAASDVEPGSKGTKHAPTFITRVLDHMLTFPAYRSAAPASALAMPSPQLSQTPTARNKKEYASKSALRDPRSPIPASERRRGHNVQQHSVVLVRGGRSQDCPGVRYHLVRGALDLGGVANRMSSRSKYGTKKPKKASVGS</sequence>
<dbReference type="InterPro" id="IPR005679">
    <property type="entry name" value="Ribosomal_uS12_bac"/>
</dbReference>
<feature type="compositionally biased region" description="Low complexity" evidence="4">
    <location>
        <begin position="114"/>
        <end position="123"/>
    </location>
</feature>
<reference evidence="5 6" key="1">
    <citation type="journal article" date="2024" name="J. Plant Pathol.">
        <title>Sequence and assembly of the genome of Seiridium unicorne, isolate CBS 538.82, causal agent of cypress canker disease.</title>
        <authorList>
            <person name="Scali E."/>
            <person name="Rocca G.D."/>
            <person name="Danti R."/>
            <person name="Garbelotto M."/>
            <person name="Barberini S."/>
            <person name="Baroncelli R."/>
            <person name="Emiliani G."/>
        </authorList>
    </citation>
    <scope>NUCLEOTIDE SEQUENCE [LARGE SCALE GENOMIC DNA]</scope>
    <source>
        <strain evidence="5 6">BM-138-508</strain>
    </source>
</reference>
<feature type="region of interest" description="Disordered" evidence="4">
    <location>
        <begin position="192"/>
        <end position="213"/>
    </location>
</feature>
<proteinExistence type="inferred from homology"/>
<dbReference type="Pfam" id="PF00164">
    <property type="entry name" value="Ribosom_S12_S23"/>
    <property type="match status" value="1"/>
</dbReference>
<evidence type="ECO:0000256" key="1">
    <source>
        <dbReference type="ARBA" id="ARBA00005657"/>
    </source>
</evidence>
<feature type="region of interest" description="Disordered" evidence="4">
    <location>
        <begin position="114"/>
        <end position="162"/>
    </location>
</feature>
<dbReference type="Proteomes" id="UP001408356">
    <property type="component" value="Unassembled WGS sequence"/>
</dbReference>
<evidence type="ECO:0000313" key="6">
    <source>
        <dbReference type="Proteomes" id="UP001408356"/>
    </source>
</evidence>
<evidence type="ECO:0000256" key="2">
    <source>
        <dbReference type="ARBA" id="ARBA00022980"/>
    </source>
</evidence>
<evidence type="ECO:0000313" key="5">
    <source>
        <dbReference type="EMBL" id="KAK9414343.1"/>
    </source>
</evidence>
<organism evidence="5 6">
    <name type="scientific">Seiridium unicorne</name>
    <dbReference type="NCBI Taxonomy" id="138068"/>
    <lineage>
        <taxon>Eukaryota</taxon>
        <taxon>Fungi</taxon>
        <taxon>Dikarya</taxon>
        <taxon>Ascomycota</taxon>
        <taxon>Pezizomycotina</taxon>
        <taxon>Sordariomycetes</taxon>
        <taxon>Xylariomycetidae</taxon>
        <taxon>Amphisphaeriales</taxon>
        <taxon>Sporocadaceae</taxon>
        <taxon>Seiridium</taxon>
    </lineage>
</organism>
<keyword evidence="2 5" id="KW-0689">Ribosomal protein</keyword>
<keyword evidence="6" id="KW-1185">Reference proteome</keyword>
<accession>A0ABR2UIL9</accession>
<dbReference type="InterPro" id="IPR012340">
    <property type="entry name" value="NA-bd_OB-fold"/>
</dbReference>
<evidence type="ECO:0000256" key="4">
    <source>
        <dbReference type="SAM" id="MobiDB-lite"/>
    </source>
</evidence>
<keyword evidence="3" id="KW-0687">Ribonucleoprotein</keyword>
<gene>
    <name evidence="5" type="ORF">SUNI508_11305</name>
</gene>
<comment type="caution">
    <text evidence="5">The sequence shown here is derived from an EMBL/GenBank/DDBJ whole genome shotgun (WGS) entry which is preliminary data.</text>
</comment>
<dbReference type="SUPFAM" id="SSF50249">
    <property type="entry name" value="Nucleic acid-binding proteins"/>
    <property type="match status" value="1"/>
</dbReference>
<protein>
    <submittedName>
        <fullName evidence="5">Ribosomal protein S12</fullName>
    </submittedName>
</protein>
<dbReference type="InterPro" id="IPR006032">
    <property type="entry name" value="Ribosomal_uS12"/>
</dbReference>
<dbReference type="Gene3D" id="2.40.50.140">
    <property type="entry name" value="Nucleic acid-binding proteins"/>
    <property type="match status" value="1"/>
</dbReference>